<comment type="caution">
    <text evidence="5">The sequence shown here is derived from an EMBL/GenBank/DDBJ whole genome shotgun (WGS) entry which is preliminary data.</text>
</comment>
<evidence type="ECO:0000256" key="2">
    <source>
        <dbReference type="ARBA" id="ARBA00012438"/>
    </source>
</evidence>
<dbReference type="SUPFAM" id="SSF47384">
    <property type="entry name" value="Homodimeric domain of signal transducing histidine kinase"/>
    <property type="match status" value="1"/>
</dbReference>
<dbReference type="CDD" id="cd00082">
    <property type="entry name" value="HisKA"/>
    <property type="match status" value="1"/>
</dbReference>
<keyword evidence="5" id="KW-0418">Kinase</keyword>
<gene>
    <name evidence="5" type="ORF">ACFODU_08390</name>
</gene>
<sequence length="611" mass="65556">MSMQVDDRLATVLRASPSGDRATRTQYRQLIDLLGSRPAAQGDMSPAQYRSLAARVELVPADEWQRRVIEPALAGQNLQLLVYLGWRRLDELARLIPDVERARILREPGQRLRNRHLAAHLAAGDPRSAAAAMAMAQLDEAEWLDLVPRLPVMARGFLRHRRDLPPSVARLLGSLGVTDMTLPAPDGERALHETLPPSPQPAAFPSGERDGIRALLHRIEAFREGRLRSAEESRLPLGDLEGEEGGPASASDTPVIDRFDFQTGADGRIASADADIAPLLVGMLLGRQGPGVLAALDKRAAVAFDQRQPLRAARLEINAASAVTGTWRIDAEPEFAPVTGHFAGYRGRARRWQEPQPLAAAPDAEADLPPDSGEDRIRQTLHELRTPVNAIQGFAEVIQQQVFGPAPNAYRALAAGIAVDAAKLLAAFEEVDRLARLESGTLALAQGDADLHEAVAETLRRLEGVLRPRGAAIALYAAGDAFPTPLAREELLLLVWRILATLAGAVAPGEHLHAQLGPATQASSPAMMLSCNLPRLIAAQDDPFAPMRKDKGQLLSATMFGSGFALRLARAEAEAAGGSLEICADNLALTLPLLTASEQAHSTADRGEDAA</sequence>
<dbReference type="InterPro" id="IPR036097">
    <property type="entry name" value="HisK_dim/P_sf"/>
</dbReference>
<dbReference type="Pfam" id="PF00512">
    <property type="entry name" value="HisKA"/>
    <property type="match status" value="1"/>
</dbReference>
<dbReference type="EC" id="2.7.13.3" evidence="2"/>
<evidence type="ECO:0000256" key="1">
    <source>
        <dbReference type="ARBA" id="ARBA00000085"/>
    </source>
</evidence>
<dbReference type="GO" id="GO:0016301">
    <property type="term" value="F:kinase activity"/>
    <property type="evidence" value="ECO:0007669"/>
    <property type="project" value="UniProtKB-KW"/>
</dbReference>
<accession>A0ABV7E867</accession>
<organism evidence="5 6">
    <name type="scientific">Alteraurantiacibacter palmitatis</name>
    <dbReference type="NCBI Taxonomy" id="2054628"/>
    <lineage>
        <taxon>Bacteria</taxon>
        <taxon>Pseudomonadati</taxon>
        <taxon>Pseudomonadota</taxon>
        <taxon>Alphaproteobacteria</taxon>
        <taxon>Sphingomonadales</taxon>
        <taxon>Erythrobacteraceae</taxon>
        <taxon>Alteraurantiacibacter</taxon>
    </lineage>
</organism>
<feature type="domain" description="Signal transduction histidine kinase dimerisation/phosphoacceptor" evidence="4">
    <location>
        <begin position="372"/>
        <end position="440"/>
    </location>
</feature>
<dbReference type="RefSeq" id="WP_336926822.1">
    <property type="nucleotide sequence ID" value="NZ_JBANRO010000009.1"/>
</dbReference>
<comment type="catalytic activity">
    <reaction evidence="1">
        <text>ATP + protein L-histidine = ADP + protein N-phospho-L-histidine.</text>
        <dbReference type="EC" id="2.7.13.3"/>
    </reaction>
</comment>
<feature type="region of interest" description="Disordered" evidence="3">
    <location>
        <begin position="183"/>
        <end position="207"/>
    </location>
</feature>
<evidence type="ECO:0000313" key="6">
    <source>
        <dbReference type="Proteomes" id="UP001595456"/>
    </source>
</evidence>
<dbReference type="EMBL" id="JBHRST010000010">
    <property type="protein sequence ID" value="MFC3097817.1"/>
    <property type="molecule type" value="Genomic_DNA"/>
</dbReference>
<dbReference type="Gene3D" id="1.10.287.130">
    <property type="match status" value="1"/>
</dbReference>
<dbReference type="InterPro" id="IPR003661">
    <property type="entry name" value="HisK_dim/P_dom"/>
</dbReference>
<keyword evidence="5" id="KW-0808">Transferase</keyword>
<dbReference type="SMART" id="SM00388">
    <property type="entry name" value="HisKA"/>
    <property type="match status" value="1"/>
</dbReference>
<evidence type="ECO:0000259" key="4">
    <source>
        <dbReference type="SMART" id="SM00388"/>
    </source>
</evidence>
<protein>
    <recommendedName>
        <fullName evidence="2">histidine kinase</fullName>
        <ecNumber evidence="2">2.7.13.3</ecNumber>
    </recommendedName>
</protein>
<keyword evidence="6" id="KW-1185">Reference proteome</keyword>
<reference evidence="6" key="1">
    <citation type="journal article" date="2019" name="Int. J. Syst. Evol. Microbiol.">
        <title>The Global Catalogue of Microorganisms (GCM) 10K type strain sequencing project: providing services to taxonomists for standard genome sequencing and annotation.</title>
        <authorList>
            <consortium name="The Broad Institute Genomics Platform"/>
            <consortium name="The Broad Institute Genome Sequencing Center for Infectious Disease"/>
            <person name="Wu L."/>
            <person name="Ma J."/>
        </authorList>
    </citation>
    <scope>NUCLEOTIDE SEQUENCE [LARGE SCALE GENOMIC DNA]</scope>
    <source>
        <strain evidence="6">KCTC 52607</strain>
    </source>
</reference>
<proteinExistence type="predicted"/>
<evidence type="ECO:0000256" key="3">
    <source>
        <dbReference type="SAM" id="MobiDB-lite"/>
    </source>
</evidence>
<evidence type="ECO:0000313" key="5">
    <source>
        <dbReference type="EMBL" id="MFC3097817.1"/>
    </source>
</evidence>
<dbReference type="Proteomes" id="UP001595456">
    <property type="component" value="Unassembled WGS sequence"/>
</dbReference>
<name>A0ABV7E867_9SPHN</name>
<feature type="region of interest" description="Disordered" evidence="3">
    <location>
        <begin position="233"/>
        <end position="254"/>
    </location>
</feature>